<comment type="caution">
    <text evidence="2">The sequence shown here is derived from an EMBL/GenBank/DDBJ whole genome shotgun (WGS) entry which is preliminary data.</text>
</comment>
<dbReference type="EMBL" id="SLYQ01000002">
    <property type="protein sequence ID" value="TCQ75491.1"/>
    <property type="molecule type" value="Genomic_DNA"/>
</dbReference>
<organism evidence="2 3">
    <name type="scientific">Raoultella ornithinolytica</name>
    <name type="common">Klebsiella ornithinolytica</name>
    <dbReference type="NCBI Taxonomy" id="54291"/>
    <lineage>
        <taxon>Bacteria</taxon>
        <taxon>Pseudomonadati</taxon>
        <taxon>Pseudomonadota</taxon>
        <taxon>Gammaproteobacteria</taxon>
        <taxon>Enterobacterales</taxon>
        <taxon>Enterobacteriaceae</taxon>
        <taxon>Klebsiella/Raoultella group</taxon>
        <taxon>Raoultella</taxon>
    </lineage>
</organism>
<sequence length="84" mass="9805">MKLKTSKKSRAGSIVFTLFIIMNVLMLAVSVYVLYFSSAAPFADSRIMHDATFWISAFKHILFLSGLWIFFDVIFSVYFFFKRK</sequence>
<evidence type="ECO:0000313" key="2">
    <source>
        <dbReference type="EMBL" id="TCQ75491.1"/>
    </source>
</evidence>
<feature type="transmembrane region" description="Helical" evidence="1">
    <location>
        <begin position="12"/>
        <end position="37"/>
    </location>
</feature>
<dbReference type="RefSeq" id="WP_123707138.1">
    <property type="nucleotide sequence ID" value="NZ_SLYQ01000002.1"/>
</dbReference>
<keyword evidence="1" id="KW-0472">Membrane</keyword>
<keyword evidence="1" id="KW-0812">Transmembrane</keyword>
<evidence type="ECO:0000313" key="3">
    <source>
        <dbReference type="Proteomes" id="UP000295263"/>
    </source>
</evidence>
<evidence type="ECO:0000256" key="1">
    <source>
        <dbReference type="SAM" id="Phobius"/>
    </source>
</evidence>
<reference evidence="2 3" key="1">
    <citation type="submission" date="2019-03" db="EMBL/GenBank/DDBJ databases">
        <title>Genomic analyses of the natural microbiome of Caenorhabditis elegans.</title>
        <authorList>
            <person name="Samuel B."/>
        </authorList>
    </citation>
    <scope>NUCLEOTIDE SEQUENCE [LARGE SCALE GENOMIC DNA]</scope>
    <source>
        <strain evidence="2 3">JUb54</strain>
    </source>
</reference>
<name>A0ABD7QMS3_RAOOR</name>
<dbReference type="AlphaFoldDB" id="A0ABD7QMS3"/>
<dbReference type="Proteomes" id="UP000295263">
    <property type="component" value="Unassembled WGS sequence"/>
</dbReference>
<protein>
    <submittedName>
        <fullName evidence="2">Uncharacterized protein</fullName>
    </submittedName>
</protein>
<keyword evidence="1" id="KW-1133">Transmembrane helix</keyword>
<gene>
    <name evidence="2" type="ORF">EC841_102622</name>
</gene>
<proteinExistence type="predicted"/>
<accession>A0ABD7QMS3</accession>
<feature type="transmembrane region" description="Helical" evidence="1">
    <location>
        <begin position="57"/>
        <end position="81"/>
    </location>
</feature>